<accession>A0ABQ8I2T6</accession>
<keyword evidence="4" id="KW-1185">Reference proteome</keyword>
<comment type="caution">
    <text evidence="3">The sequence shown here is derived from an EMBL/GenBank/DDBJ whole genome shotgun (WGS) entry which is preliminary data.</text>
</comment>
<feature type="domain" description="DUF4218" evidence="2">
    <location>
        <begin position="2"/>
        <end position="48"/>
    </location>
</feature>
<gene>
    <name evidence="3" type="ORF">JRO89_XS05G0180800</name>
</gene>
<dbReference type="InterPro" id="IPR025452">
    <property type="entry name" value="DUF4218"/>
</dbReference>
<dbReference type="EMBL" id="JAFEMO010000005">
    <property type="protein sequence ID" value="KAH7570764.1"/>
    <property type="molecule type" value="Genomic_DNA"/>
</dbReference>
<dbReference type="PANTHER" id="PTHR48451">
    <property type="entry name" value="DUF4218 DOMAIN-CONTAINING PROTEIN"/>
    <property type="match status" value="1"/>
</dbReference>
<dbReference type="PANTHER" id="PTHR48451:SF1">
    <property type="entry name" value="DUF4218 DOMAIN-CONTAINING PROTEIN"/>
    <property type="match status" value="1"/>
</dbReference>
<evidence type="ECO:0000259" key="2">
    <source>
        <dbReference type="Pfam" id="PF13960"/>
    </source>
</evidence>
<dbReference type="Proteomes" id="UP000827721">
    <property type="component" value="Unassembled WGS sequence"/>
</dbReference>
<evidence type="ECO:0000313" key="3">
    <source>
        <dbReference type="EMBL" id="KAH7570764.1"/>
    </source>
</evidence>
<evidence type="ECO:0000313" key="4">
    <source>
        <dbReference type="Proteomes" id="UP000827721"/>
    </source>
</evidence>
<reference evidence="3 4" key="1">
    <citation type="submission" date="2021-02" db="EMBL/GenBank/DDBJ databases">
        <title>Plant Genome Project.</title>
        <authorList>
            <person name="Zhang R.-G."/>
        </authorList>
    </citation>
    <scope>NUCLEOTIDE SEQUENCE [LARGE SCALE GENOMIC DNA]</scope>
    <source>
        <tissue evidence="3">Leaves</tissue>
    </source>
</reference>
<proteinExistence type="predicted"/>
<evidence type="ECO:0000256" key="1">
    <source>
        <dbReference type="SAM" id="MobiDB-lite"/>
    </source>
</evidence>
<sequence length="222" mass="25843">MHTLKVYVRNKAHPEGSIAEGYTNHECLNFCSMYFRGIETRFNRPEQNYDGDQTNQMKHLSVFKPTVRLLGAAIHDELTLSDWAKIRWEHRVELERDGVRDIEKKQEMEFYIWFSKRVSQLQKEGSVGVTEDLKNLSNGLEKLVTRYTGCVINRIRNDMDLIDVDVNIEDQNDAIDNSMDDDNVTDDVSFNYEGNEEDCISFNDESDCEEDYISSNNESDDT</sequence>
<name>A0ABQ8I2T6_9ROSI</name>
<feature type="region of interest" description="Disordered" evidence="1">
    <location>
        <begin position="199"/>
        <end position="222"/>
    </location>
</feature>
<dbReference type="Pfam" id="PF13960">
    <property type="entry name" value="DUF4218"/>
    <property type="match status" value="1"/>
</dbReference>
<protein>
    <recommendedName>
        <fullName evidence="2">DUF4218 domain-containing protein</fullName>
    </recommendedName>
</protein>
<organism evidence="3 4">
    <name type="scientific">Xanthoceras sorbifolium</name>
    <dbReference type="NCBI Taxonomy" id="99658"/>
    <lineage>
        <taxon>Eukaryota</taxon>
        <taxon>Viridiplantae</taxon>
        <taxon>Streptophyta</taxon>
        <taxon>Embryophyta</taxon>
        <taxon>Tracheophyta</taxon>
        <taxon>Spermatophyta</taxon>
        <taxon>Magnoliopsida</taxon>
        <taxon>eudicotyledons</taxon>
        <taxon>Gunneridae</taxon>
        <taxon>Pentapetalae</taxon>
        <taxon>rosids</taxon>
        <taxon>malvids</taxon>
        <taxon>Sapindales</taxon>
        <taxon>Sapindaceae</taxon>
        <taxon>Xanthoceroideae</taxon>
        <taxon>Xanthoceras</taxon>
    </lineage>
</organism>